<dbReference type="SMART" id="SM00116">
    <property type="entry name" value="CBS"/>
    <property type="match status" value="2"/>
</dbReference>
<reference evidence="24" key="1">
    <citation type="submission" date="2016-10" db="EMBL/GenBank/DDBJ databases">
        <authorList>
            <person name="Varghese N."/>
            <person name="Submissions S."/>
        </authorList>
    </citation>
    <scope>NUCLEOTIDE SEQUENCE [LARGE SCALE GENOMIC DNA]</scope>
    <source>
        <strain evidence="24">DSM 21580</strain>
    </source>
</reference>
<dbReference type="GO" id="GO:0006183">
    <property type="term" value="P:GTP biosynthetic process"/>
    <property type="evidence" value="ECO:0007669"/>
    <property type="project" value="TreeGrafter"/>
</dbReference>
<feature type="binding site" description="in other chain" evidence="13 17">
    <location>
        <position position="351"/>
    </location>
    <ligand>
        <name>K(+)</name>
        <dbReference type="ChEBI" id="CHEBI:29103"/>
        <note>ligand shared between two tetrameric partners</note>
    </ligand>
</feature>
<comment type="pathway">
    <text evidence="13 20">Purine metabolism; XMP biosynthesis via de novo pathway; XMP from IMP: step 1/1.</text>
</comment>
<evidence type="ECO:0000256" key="12">
    <source>
        <dbReference type="ARBA" id="ARBA00048028"/>
    </source>
</evidence>
<evidence type="ECO:0000256" key="5">
    <source>
        <dbReference type="ARBA" id="ARBA00022737"/>
    </source>
</evidence>
<keyword evidence="7 13" id="KW-0658">Purine biosynthesis</keyword>
<evidence type="ECO:0000256" key="20">
    <source>
        <dbReference type="RuleBase" id="RU003928"/>
    </source>
</evidence>
<dbReference type="SUPFAM" id="SSF51412">
    <property type="entry name" value="Inosine monophosphate dehydrogenase (IMPDH)"/>
    <property type="match status" value="1"/>
</dbReference>
<keyword evidence="10 13" id="KW-0520">NAD</keyword>
<keyword evidence="6 13" id="KW-0332">GMP biosynthesis</keyword>
<gene>
    <name evidence="13" type="primary">guaB</name>
    <name evidence="23" type="ORF">SAMN05421847_1289</name>
</gene>
<keyword evidence="21" id="KW-0812">Transmembrane</keyword>
<evidence type="ECO:0000313" key="23">
    <source>
        <dbReference type="EMBL" id="SEG01386.1"/>
    </source>
</evidence>
<dbReference type="InterPro" id="IPR000644">
    <property type="entry name" value="CBS_dom"/>
</dbReference>
<dbReference type="PANTHER" id="PTHR11911:SF111">
    <property type="entry name" value="INOSINE-5'-MONOPHOSPHATE DEHYDROGENASE"/>
    <property type="match status" value="1"/>
</dbReference>
<dbReference type="InterPro" id="IPR005990">
    <property type="entry name" value="IMP_DH"/>
</dbReference>
<dbReference type="PIRSF" id="PIRSF000130">
    <property type="entry name" value="IMPDH"/>
    <property type="match status" value="1"/>
</dbReference>
<evidence type="ECO:0000256" key="7">
    <source>
        <dbReference type="ARBA" id="ARBA00022755"/>
    </source>
</evidence>
<keyword evidence="4 13" id="KW-0479">Metal-binding</keyword>
<evidence type="ECO:0000256" key="2">
    <source>
        <dbReference type="ARBA" id="ARBA00005502"/>
    </source>
</evidence>
<dbReference type="UniPathway" id="UPA00601">
    <property type="reaction ID" value="UER00295"/>
</dbReference>
<feature type="binding site" evidence="13 16">
    <location>
        <begin position="344"/>
        <end position="346"/>
    </location>
    <ligand>
        <name>NAD(+)</name>
        <dbReference type="ChEBI" id="CHEBI:57540"/>
    </ligand>
</feature>
<keyword evidence="5" id="KW-0677">Repeat</keyword>
<feature type="domain" description="CBS" evidence="22">
    <location>
        <begin position="140"/>
        <end position="196"/>
    </location>
</feature>
<feature type="binding site" evidence="13">
    <location>
        <position position="514"/>
    </location>
    <ligand>
        <name>K(+)</name>
        <dbReference type="ChEBI" id="CHEBI:29103"/>
        <note>ligand shared between two tetrameric partners</note>
    </ligand>
</feature>
<feature type="binding site" evidence="13">
    <location>
        <position position="294"/>
    </location>
    <ligand>
        <name>NAD(+)</name>
        <dbReference type="ChEBI" id="CHEBI:57540"/>
    </ligand>
</feature>
<dbReference type="GO" id="GO:0003938">
    <property type="term" value="F:IMP dehydrogenase activity"/>
    <property type="evidence" value="ECO:0007669"/>
    <property type="project" value="UniProtKB-UniRule"/>
</dbReference>
<feature type="binding site" evidence="16">
    <location>
        <begin position="294"/>
        <end position="296"/>
    </location>
    <ligand>
        <name>NAD(+)</name>
        <dbReference type="ChEBI" id="CHEBI:57540"/>
    </ligand>
</feature>
<dbReference type="GO" id="GO:0046872">
    <property type="term" value="F:metal ion binding"/>
    <property type="evidence" value="ECO:0007669"/>
    <property type="project" value="UniProtKB-UniRule"/>
</dbReference>
<feature type="binding site" description="in other chain" evidence="13 17">
    <location>
        <position position="348"/>
    </location>
    <ligand>
        <name>K(+)</name>
        <dbReference type="ChEBI" id="CHEBI:29103"/>
        <note>ligand shared between two tetrameric partners</note>
    </ligand>
</feature>
<keyword evidence="21" id="KW-0472">Membrane</keyword>
<dbReference type="FunFam" id="3.20.20.70:FF:000003">
    <property type="entry name" value="GMP reductase"/>
    <property type="match status" value="1"/>
</dbReference>
<feature type="binding site" description="in other chain" evidence="13 17">
    <location>
        <position position="346"/>
    </location>
    <ligand>
        <name>K(+)</name>
        <dbReference type="ChEBI" id="CHEBI:29103"/>
        <note>ligand shared between two tetrameric partners</note>
    </ligand>
</feature>
<dbReference type="InterPro" id="IPR046342">
    <property type="entry name" value="CBS_dom_sf"/>
</dbReference>
<evidence type="ECO:0000256" key="15">
    <source>
        <dbReference type="PIRSR" id="PIRSR000130-2"/>
    </source>
</evidence>
<dbReference type="PANTHER" id="PTHR11911">
    <property type="entry name" value="INOSINE-5-MONOPHOSPHATE DEHYDROGENASE RELATED"/>
    <property type="match status" value="1"/>
</dbReference>
<feature type="binding site" evidence="13">
    <location>
        <position position="513"/>
    </location>
    <ligand>
        <name>K(+)</name>
        <dbReference type="ChEBI" id="CHEBI:29103"/>
        <note>ligand shared between two tetrameric partners</note>
    </ligand>
</feature>
<dbReference type="EC" id="1.1.1.205" evidence="13 20"/>
<keyword evidence="21" id="KW-1133">Transmembrane helix</keyword>
<organism evidence="23 24">
    <name type="scientific">Halpernia humi</name>
    <dbReference type="NCBI Taxonomy" id="493375"/>
    <lineage>
        <taxon>Bacteria</taxon>
        <taxon>Pseudomonadati</taxon>
        <taxon>Bacteroidota</taxon>
        <taxon>Flavobacteriia</taxon>
        <taxon>Flavobacteriales</taxon>
        <taxon>Weeksellaceae</taxon>
        <taxon>Chryseobacterium group</taxon>
        <taxon>Halpernia</taxon>
    </lineage>
</organism>
<comment type="activity regulation">
    <text evidence="13">Mycophenolic acid (MPA) is a non-competitive inhibitor that prevents formation of the closed enzyme conformation by binding to the same site as the amobile flap. In contrast, mizoribine monophosphate (MZP) is a competitive inhibitor that induces the closed conformation. MPA is a potent inhibitor of mammalian IMPDHs but a poor inhibitor of the bacterial enzymes. MZP is a more potent inhibitor of bacterial IMPDH.</text>
</comment>
<comment type="cofactor">
    <cofactor evidence="1 13">
        <name>K(+)</name>
        <dbReference type="ChEBI" id="CHEBI:29103"/>
    </cofactor>
</comment>
<feature type="active site" description="Thioimidate intermediate" evidence="13 14">
    <location>
        <position position="351"/>
    </location>
</feature>
<accession>A0A1H5WQ68</accession>
<comment type="similarity">
    <text evidence="2 13 19">Belongs to the IMPDH/GMPR family.</text>
</comment>
<dbReference type="CDD" id="cd00381">
    <property type="entry name" value="IMPDH"/>
    <property type="match status" value="1"/>
</dbReference>
<feature type="binding site" evidence="13 15">
    <location>
        <begin position="431"/>
        <end position="435"/>
    </location>
    <ligand>
        <name>IMP</name>
        <dbReference type="ChEBI" id="CHEBI:58053"/>
    </ligand>
</feature>
<comment type="catalytic activity">
    <reaction evidence="12 13 20">
        <text>IMP + NAD(+) + H2O = XMP + NADH + H(+)</text>
        <dbReference type="Rhea" id="RHEA:11708"/>
        <dbReference type="ChEBI" id="CHEBI:15377"/>
        <dbReference type="ChEBI" id="CHEBI:15378"/>
        <dbReference type="ChEBI" id="CHEBI:57464"/>
        <dbReference type="ChEBI" id="CHEBI:57540"/>
        <dbReference type="ChEBI" id="CHEBI:57945"/>
        <dbReference type="ChEBI" id="CHEBI:58053"/>
        <dbReference type="EC" id="1.1.1.205"/>
    </reaction>
</comment>
<evidence type="ECO:0000256" key="14">
    <source>
        <dbReference type="PIRSR" id="PIRSR000130-1"/>
    </source>
</evidence>
<feature type="binding site" evidence="13 15">
    <location>
        <position position="349"/>
    </location>
    <ligand>
        <name>IMP</name>
        <dbReference type="ChEBI" id="CHEBI:58053"/>
    </ligand>
</feature>
<dbReference type="InterPro" id="IPR001093">
    <property type="entry name" value="IMP_DH_GMPRt"/>
</dbReference>
<evidence type="ECO:0000256" key="1">
    <source>
        <dbReference type="ARBA" id="ARBA00001958"/>
    </source>
</evidence>
<dbReference type="GO" id="GO:0000166">
    <property type="term" value="F:nucleotide binding"/>
    <property type="evidence" value="ECO:0007669"/>
    <property type="project" value="UniProtKB-UniRule"/>
</dbReference>
<feature type="active site" description="Proton acceptor" evidence="13 14">
    <location>
        <position position="447"/>
    </location>
</feature>
<dbReference type="InterPro" id="IPR015875">
    <property type="entry name" value="IMP_DH/GMP_Rdtase_CS"/>
</dbReference>
<feature type="binding site" evidence="13 15">
    <location>
        <begin position="407"/>
        <end position="408"/>
    </location>
    <ligand>
        <name>IMP</name>
        <dbReference type="ChEBI" id="CHEBI:58053"/>
    </ligand>
</feature>
<keyword evidence="9 13" id="KW-0560">Oxidoreductase</keyword>
<proteinExistence type="inferred from homology"/>
<evidence type="ECO:0000256" key="21">
    <source>
        <dbReference type="SAM" id="Phobius"/>
    </source>
</evidence>
<feature type="binding site" evidence="13">
    <location>
        <position position="515"/>
    </location>
    <ligand>
        <name>K(+)</name>
        <dbReference type="ChEBI" id="CHEBI:29103"/>
        <note>ligand shared between two tetrameric partners</note>
    </ligand>
</feature>
<evidence type="ECO:0000256" key="10">
    <source>
        <dbReference type="ARBA" id="ARBA00023027"/>
    </source>
</evidence>
<dbReference type="EMBL" id="FNUS01000002">
    <property type="protein sequence ID" value="SEG01386.1"/>
    <property type="molecule type" value="Genomic_DNA"/>
</dbReference>
<evidence type="ECO:0000256" key="19">
    <source>
        <dbReference type="RuleBase" id="RU003927"/>
    </source>
</evidence>
<keyword evidence="8 13" id="KW-0630">Potassium</keyword>
<evidence type="ECO:0000313" key="24">
    <source>
        <dbReference type="Proteomes" id="UP000236738"/>
    </source>
</evidence>
<dbReference type="PROSITE" id="PS51371">
    <property type="entry name" value="CBS"/>
    <property type="match status" value="2"/>
</dbReference>
<evidence type="ECO:0000256" key="13">
    <source>
        <dbReference type="HAMAP-Rule" id="MF_01964"/>
    </source>
</evidence>
<comment type="function">
    <text evidence="13">Catalyzes the conversion of inosine 5'-phosphate (IMP) to xanthosine 5'-phosphate (XMP), the first committed and rate-limiting step in the de novo synthesis of guanine nucleotides, and therefore plays an important role in the regulation of cell growth.</text>
</comment>
<feature type="domain" description="CBS" evidence="22">
    <location>
        <begin position="200"/>
        <end position="260"/>
    </location>
</feature>
<evidence type="ECO:0000256" key="6">
    <source>
        <dbReference type="ARBA" id="ARBA00022749"/>
    </source>
</evidence>
<dbReference type="CDD" id="cd04601">
    <property type="entry name" value="CBS_pair_IMPDH"/>
    <property type="match status" value="1"/>
</dbReference>
<evidence type="ECO:0000256" key="9">
    <source>
        <dbReference type="ARBA" id="ARBA00023002"/>
    </source>
</evidence>
<dbReference type="Gene3D" id="3.20.20.70">
    <property type="entry name" value="Aldolase class I"/>
    <property type="match status" value="1"/>
</dbReference>
<feature type="binding site" evidence="13 15">
    <location>
        <begin position="384"/>
        <end position="386"/>
    </location>
    <ligand>
        <name>IMP</name>
        <dbReference type="ChEBI" id="CHEBI:58053"/>
    </ligand>
</feature>
<comment type="caution">
    <text evidence="13">Lacks conserved residue(s) required for the propagation of feature annotation.</text>
</comment>
<protein>
    <recommendedName>
        <fullName evidence="13 20">Inosine-5'-monophosphate dehydrogenase</fullName>
        <shortName evidence="13">IMP dehydrogenase</shortName>
        <shortName evidence="13">IMPD</shortName>
        <shortName evidence="13">IMPDH</shortName>
        <ecNumber evidence="13 20">1.1.1.205</ecNumber>
    </recommendedName>
</protein>
<dbReference type="Proteomes" id="UP000236738">
    <property type="component" value="Unassembled WGS sequence"/>
</dbReference>
<dbReference type="PROSITE" id="PS00487">
    <property type="entry name" value="IMP_DH_GMP_RED"/>
    <property type="match status" value="1"/>
</dbReference>
<evidence type="ECO:0000256" key="18">
    <source>
        <dbReference type="PROSITE-ProRule" id="PRU00703"/>
    </source>
</evidence>
<evidence type="ECO:0000256" key="4">
    <source>
        <dbReference type="ARBA" id="ARBA00022723"/>
    </source>
</evidence>
<dbReference type="NCBIfam" id="TIGR01302">
    <property type="entry name" value="IMP_dehydrog"/>
    <property type="match status" value="1"/>
</dbReference>
<dbReference type="AlphaFoldDB" id="A0A1H5WQ68"/>
<evidence type="ECO:0000256" key="16">
    <source>
        <dbReference type="PIRSR" id="PIRSR000130-3"/>
    </source>
</evidence>
<sequence length="530" mass="57498">MRYLCLFVYYISKCTTDNLGISLFLFLLYFHILSKNFNFAEKVTMSIHSKIVETAITFDDVLLIPSFSEVLPSQVSLKSRLSDKITLNVPIVSAAMDTVTEAEMAIALARVGGLGFIHKNMSIEEQAAQVNRVKRSENGMISDPVTLTKNHTLKEAKLLMENFKISGLPVIDSENKLIGIITNRDVKYQENLEMKVEELMTKENIITSDKHATLETAKQILLENRIEKLPIVDAENKLVGLITIKDIDNQLEYPDANKDEKGRLIVGAGVGIGDDTMERIQALVDVGVDIIAVDSAHGHSIGVLSKIKEIRAKFPDLDIVGGNIVTAAAAEDLIKAGANVLKVGVGPGSICTTRVVAGVGVPQLSAIYNVFEKAKEYNVAVIADGGIKLSGDIVKAIASGANAVMLGSLLAGTDEAPGEEILLQGRKFKSYQGMGSLAAMKRGGKERYFQSEAKKFVPEGIEGRVPHKGKLQEVIFQLTGGLRAGMGYCGTKNIESLQKDSKMVQITGNGLKESHPHDVIITQEAPNYSL</sequence>
<name>A0A1H5WQ68_9FLAO</name>
<comment type="subunit">
    <text evidence="3 13">Homotetramer.</text>
</comment>
<keyword evidence="24" id="KW-1185">Reference proteome</keyword>
<feature type="binding site" evidence="13 15">
    <location>
        <position position="459"/>
    </location>
    <ligand>
        <name>IMP</name>
        <dbReference type="ChEBI" id="CHEBI:58053"/>
    </ligand>
</feature>
<evidence type="ECO:0000256" key="17">
    <source>
        <dbReference type="PIRSR" id="PIRSR000130-4"/>
    </source>
</evidence>
<dbReference type="InterPro" id="IPR013785">
    <property type="entry name" value="Aldolase_TIM"/>
</dbReference>
<dbReference type="SUPFAM" id="SSF54631">
    <property type="entry name" value="CBS-domain pair"/>
    <property type="match status" value="1"/>
</dbReference>
<dbReference type="Pfam" id="PF00571">
    <property type="entry name" value="CBS"/>
    <property type="match status" value="2"/>
</dbReference>
<evidence type="ECO:0000259" key="22">
    <source>
        <dbReference type="PROSITE" id="PS51371"/>
    </source>
</evidence>
<evidence type="ECO:0000256" key="11">
    <source>
        <dbReference type="ARBA" id="ARBA00023122"/>
    </source>
</evidence>
<evidence type="ECO:0000256" key="3">
    <source>
        <dbReference type="ARBA" id="ARBA00011881"/>
    </source>
</evidence>
<keyword evidence="11 18" id="KW-0129">CBS domain</keyword>
<dbReference type="SMART" id="SM01240">
    <property type="entry name" value="IMPDH"/>
    <property type="match status" value="1"/>
</dbReference>
<dbReference type="HAMAP" id="MF_01964">
    <property type="entry name" value="IMPDH"/>
    <property type="match status" value="1"/>
</dbReference>
<dbReference type="Pfam" id="PF00478">
    <property type="entry name" value="IMPDH"/>
    <property type="match status" value="1"/>
</dbReference>
<evidence type="ECO:0000256" key="8">
    <source>
        <dbReference type="ARBA" id="ARBA00022958"/>
    </source>
</evidence>
<feature type="transmembrane region" description="Helical" evidence="21">
    <location>
        <begin position="7"/>
        <end position="32"/>
    </location>
</feature>
<dbReference type="GO" id="GO:0006177">
    <property type="term" value="P:GMP biosynthetic process"/>
    <property type="evidence" value="ECO:0007669"/>
    <property type="project" value="UniProtKB-UniRule"/>
</dbReference>